<proteinExistence type="inferred from homology"/>
<evidence type="ECO:0000256" key="6">
    <source>
        <dbReference type="ARBA" id="ARBA00022792"/>
    </source>
</evidence>
<evidence type="ECO:0000256" key="3">
    <source>
        <dbReference type="ARBA" id="ARBA00009575"/>
    </source>
</evidence>
<evidence type="ECO:0000256" key="2">
    <source>
        <dbReference type="ARBA" id="ARBA00004273"/>
    </source>
</evidence>
<organism evidence="12 13">
    <name type="scientific">Rhodotorula mucilaginosa</name>
    <name type="common">Yeast</name>
    <name type="synonym">Rhodotorula rubra</name>
    <dbReference type="NCBI Taxonomy" id="5537"/>
    <lineage>
        <taxon>Eukaryota</taxon>
        <taxon>Fungi</taxon>
        <taxon>Dikarya</taxon>
        <taxon>Basidiomycota</taxon>
        <taxon>Pucciniomycotina</taxon>
        <taxon>Microbotryomycetes</taxon>
        <taxon>Sporidiobolales</taxon>
        <taxon>Sporidiobolaceae</taxon>
        <taxon>Rhodotorula</taxon>
    </lineage>
</organism>
<evidence type="ECO:0000256" key="9">
    <source>
        <dbReference type="ARBA" id="ARBA00023136"/>
    </source>
</evidence>
<dbReference type="GO" id="GO:0016757">
    <property type="term" value="F:glycosyltransferase activity"/>
    <property type="evidence" value="ECO:0007669"/>
    <property type="project" value="TreeGrafter"/>
</dbReference>
<gene>
    <name evidence="12" type="ORF">C6P46_003607</name>
</gene>
<dbReference type="Proteomes" id="UP000777482">
    <property type="component" value="Unassembled WGS sequence"/>
</dbReference>
<evidence type="ECO:0000256" key="7">
    <source>
        <dbReference type="ARBA" id="ARBA00022989"/>
    </source>
</evidence>
<dbReference type="PANTHER" id="PTHR21461">
    <property type="entry name" value="GLYCOSYLTRANSFERASE FAMILY 92 PROTEIN"/>
    <property type="match status" value="1"/>
</dbReference>
<dbReference type="OrthoDB" id="2526284at2759"/>
<keyword evidence="13" id="KW-1185">Reference proteome</keyword>
<dbReference type="EMBL" id="PUHQ01000003">
    <property type="protein sequence ID" value="KAG0666897.1"/>
    <property type="molecule type" value="Genomic_DNA"/>
</dbReference>
<comment type="similarity">
    <text evidence="3">Belongs to the COX20 family.</text>
</comment>
<feature type="transmembrane region" description="Helical" evidence="11">
    <location>
        <begin position="596"/>
        <end position="615"/>
    </location>
</feature>
<feature type="transmembrane region" description="Helical" evidence="11">
    <location>
        <begin position="16"/>
        <end position="36"/>
    </location>
</feature>
<dbReference type="AlphaFoldDB" id="A0A9P7BAA2"/>
<evidence type="ECO:0000256" key="5">
    <source>
        <dbReference type="ARBA" id="ARBA00022692"/>
    </source>
</evidence>
<keyword evidence="9 11" id="KW-0472">Membrane</keyword>
<dbReference type="InterPro" id="IPR022533">
    <property type="entry name" value="Cox20"/>
</dbReference>
<feature type="region of interest" description="Disordered" evidence="10">
    <location>
        <begin position="527"/>
        <end position="569"/>
    </location>
</feature>
<dbReference type="Pfam" id="PF13704">
    <property type="entry name" value="Glyco_tranf_2_4"/>
    <property type="match status" value="1"/>
</dbReference>
<evidence type="ECO:0000256" key="10">
    <source>
        <dbReference type="SAM" id="MobiDB-lite"/>
    </source>
</evidence>
<dbReference type="Pfam" id="PF12597">
    <property type="entry name" value="Cox20"/>
    <property type="match status" value="1"/>
</dbReference>
<dbReference type="GO" id="GO:0005743">
    <property type="term" value="C:mitochondrial inner membrane"/>
    <property type="evidence" value="ECO:0007669"/>
    <property type="project" value="UniProtKB-SubCell"/>
</dbReference>
<evidence type="ECO:0000256" key="8">
    <source>
        <dbReference type="ARBA" id="ARBA00023128"/>
    </source>
</evidence>
<evidence type="ECO:0000313" key="12">
    <source>
        <dbReference type="EMBL" id="KAG0666897.1"/>
    </source>
</evidence>
<accession>A0A9P7BAA2</accession>
<evidence type="ECO:0000256" key="11">
    <source>
        <dbReference type="SAM" id="Phobius"/>
    </source>
</evidence>
<comment type="caution">
    <text evidence="12">The sequence shown here is derived from an EMBL/GenBank/DDBJ whole genome shotgun (WGS) entry which is preliminary data.</text>
</comment>
<evidence type="ECO:0000256" key="4">
    <source>
        <dbReference type="ARBA" id="ARBA00017689"/>
    </source>
</evidence>
<keyword evidence="8" id="KW-0496">Mitochondrion</keyword>
<evidence type="ECO:0000256" key="1">
    <source>
        <dbReference type="ARBA" id="ARBA00004167"/>
    </source>
</evidence>
<name>A0A9P7BAA2_RHOMI</name>
<comment type="subcellular location">
    <subcellularLocation>
        <location evidence="1">Membrane</location>
        <topology evidence="1">Single-pass membrane protein</topology>
    </subcellularLocation>
    <subcellularLocation>
        <location evidence="2">Mitochondrion inner membrane</location>
    </subcellularLocation>
</comment>
<protein>
    <recommendedName>
        <fullName evidence="4">Cytochrome c oxidase assembly protein COX20, mitochondrial</fullName>
    </recommendedName>
</protein>
<feature type="compositionally biased region" description="Low complexity" evidence="10">
    <location>
        <begin position="547"/>
        <end position="563"/>
    </location>
</feature>
<dbReference type="GO" id="GO:0033617">
    <property type="term" value="P:mitochondrial respiratory chain complex IV assembly"/>
    <property type="evidence" value="ECO:0007669"/>
    <property type="project" value="InterPro"/>
</dbReference>
<feature type="region of interest" description="Disordered" evidence="10">
    <location>
        <begin position="675"/>
        <end position="747"/>
    </location>
</feature>
<keyword evidence="6" id="KW-0999">Mitochondrion inner membrane</keyword>
<sequence>MESSRPGANTGRGRSVLRLAVFGVAVFLFLASSSIFDRQSERTCPAQLLASTSPSAAAVQRLFRELVEVPEAEVGQVAICASVRTEGRFITEWLLYHRIMGVDRFYLYDSGSTDNTLEMLQPWMDAGTVKLHAFAHDQAGHYQTTGLETCSRTYGPTTEWLLEADVDEFHVATPYFTGLNRSQPILLSDVPDQPLRRILLDNWLYTGADAVVVSRMSFKNAGLERLPNEASLLRVQTLRDFYHSLEYDKLAFTKSLIHTRRQSESWVLPGAHFLKHATLDREAAKIITADGRPVKLITNDAGARTGKQGVAYMGKHYAPRVYEPLVMFHYVERDLEDCLRKLQVAQKLRKGGWRDKAGVAGCKDYDVYQESDEWVPLHEKDSFYGGAVRDRSIADSWFGLYLPLLISASEQVAREMSSKGELLQPTTVDPHPKLVEFWQREGLSTLNGMPLEQQGGGGRTAEEQGMISLPEERAKREDFRCFGVALSEPVDFRSERHVNAAGTHIDAPDSQQPRGVKATCLRRHQLATQAAYRSPDHQSRRREARMASSIQQSEASASAAAESTAPPQKATVLDAVRTIDPLADLQRLPNMPCARYSLLFGIVAGVSVGAMRFIFSRAGRRGSLRGGGAESPWAEVAVAANWAVGAWGVGSLGAWETCRARQTAEAARMQALVSEIKSRRASRSETSGNRTGERTGPPPPSSDPRARDPSTSQLPTGLTAIQPETPPVDDSQAPPPSSRTSWFDKRI</sequence>
<keyword evidence="5 11" id="KW-0812">Transmembrane</keyword>
<evidence type="ECO:0000313" key="13">
    <source>
        <dbReference type="Proteomes" id="UP000777482"/>
    </source>
</evidence>
<reference evidence="12 13" key="1">
    <citation type="submission" date="2020-11" db="EMBL/GenBank/DDBJ databases">
        <title>Kefir isolates.</title>
        <authorList>
            <person name="Marcisauskas S."/>
            <person name="Kim Y."/>
            <person name="Blasche S."/>
        </authorList>
    </citation>
    <scope>NUCLEOTIDE SEQUENCE [LARGE SCALE GENOMIC DNA]</scope>
    <source>
        <strain evidence="12 13">KR</strain>
    </source>
</reference>
<dbReference type="PANTHER" id="PTHR21461:SF69">
    <property type="entry name" value="GLYCOSYLTRANSFERASE FAMILY 92 PROTEIN"/>
    <property type="match status" value="1"/>
</dbReference>
<keyword evidence="7 11" id="KW-1133">Transmembrane helix</keyword>